<dbReference type="AlphaFoldDB" id="A0A3A6QBI9"/>
<dbReference type="SUPFAM" id="SSF51445">
    <property type="entry name" value="(Trans)glycosidases"/>
    <property type="match status" value="1"/>
</dbReference>
<dbReference type="PANTHER" id="PTHR11452">
    <property type="entry name" value="ALPHA-GALACTOSIDASE/ALPHA-N-ACETYLGALACTOSAMINIDASE"/>
    <property type="match status" value="1"/>
</dbReference>
<gene>
    <name evidence="7" type="ORF">DM826_04135</name>
</gene>
<sequence length="392" mass="43216">MTDDRPRQLGRTPPMGWNSWNAFSCDVTEADIRTAADALVDTGLREAGYEYIVVDDCWMATETDSEGRLLPSADFPNGMAALADYVHERGLKFGLYTSAGTKTCQGYPASLGRERLHAEQFAEWGIDYLKYDNCGDHRGRDAIDRYAAMGDALESVDREIVYSICEWGENRPWKWGRNVGGHLWRATDDLVAKWRADPDEFGLGIADALDRMADIDAGAAHGPGGWNDPDMLQIGNGPQSGQSEHEPVDVQRPLTKAERRTHFAFWCLLAAPLMIGTDLTSLSRFDRELLTNERLLAIDQDPLGIQGTPDRRDSDAEVWSKRLADGGAAVAFHNRGDAERDISTHVSAVDVAGGTGRYRVCDCWTGNEWDTGGSLAMTADPRDTAIVRVTPC</sequence>
<reference evidence="7 8" key="1">
    <citation type="submission" date="2018-06" db="EMBL/GenBank/DDBJ databases">
        <title>Halonotius sp. F13-13 a new haloarchaeeon isolated from a solar saltern from Isla Cristina, Huelva, Spain.</title>
        <authorList>
            <person name="Duran-Viseras A."/>
            <person name="Sanchez-Porro C."/>
            <person name="Ventosa A."/>
        </authorList>
    </citation>
    <scope>NUCLEOTIDE SEQUENCE [LARGE SCALE GENOMIC DNA]</scope>
    <source>
        <strain evidence="7 8">F13-13</strain>
    </source>
</reference>
<name>A0A3A6QBI9_9EURY</name>
<evidence type="ECO:0000256" key="3">
    <source>
        <dbReference type="ARBA" id="ARBA00022801"/>
    </source>
</evidence>
<keyword evidence="3 7" id="KW-0378">Hydrolase</keyword>
<feature type="domain" description="Alpha galactosidase C-terminal" evidence="6">
    <location>
        <begin position="314"/>
        <end position="389"/>
    </location>
</feature>
<dbReference type="Proteomes" id="UP000276588">
    <property type="component" value="Unassembled WGS sequence"/>
</dbReference>
<dbReference type="PANTHER" id="PTHR11452:SF75">
    <property type="entry name" value="ALPHA-GALACTOSIDASE MEL1"/>
    <property type="match status" value="1"/>
</dbReference>
<feature type="region of interest" description="Disordered" evidence="5">
    <location>
        <begin position="220"/>
        <end position="250"/>
    </location>
</feature>
<dbReference type="GO" id="GO:0005975">
    <property type="term" value="P:carbohydrate metabolic process"/>
    <property type="evidence" value="ECO:0007669"/>
    <property type="project" value="InterPro"/>
</dbReference>
<keyword evidence="4" id="KW-0326">Glycosidase</keyword>
<accession>A0A3A6QBI9</accession>
<dbReference type="Gene3D" id="3.20.20.70">
    <property type="entry name" value="Aldolase class I"/>
    <property type="match status" value="1"/>
</dbReference>
<dbReference type="SUPFAM" id="SSF51011">
    <property type="entry name" value="Glycosyl hydrolase domain"/>
    <property type="match status" value="1"/>
</dbReference>
<evidence type="ECO:0000313" key="7">
    <source>
        <dbReference type="EMBL" id="RJX44269.1"/>
    </source>
</evidence>
<protein>
    <submittedName>
        <fullName evidence="7">Glycoside hydrolase family 27 protein</fullName>
    </submittedName>
</protein>
<dbReference type="InterPro" id="IPR002241">
    <property type="entry name" value="Glyco_hydro_27"/>
</dbReference>
<dbReference type="Pfam" id="PF16499">
    <property type="entry name" value="Melibiase_2"/>
    <property type="match status" value="1"/>
</dbReference>
<dbReference type="Pfam" id="PF17801">
    <property type="entry name" value="Melibiase_C"/>
    <property type="match status" value="1"/>
</dbReference>
<dbReference type="PRINTS" id="PR00740">
    <property type="entry name" value="GLHYDRLASE27"/>
</dbReference>
<comment type="similarity">
    <text evidence="1">Belongs to the glycosyl hydrolase 27 family.</text>
</comment>
<dbReference type="Gene3D" id="2.60.40.1180">
    <property type="entry name" value="Golgi alpha-mannosidase II"/>
    <property type="match status" value="1"/>
</dbReference>
<evidence type="ECO:0000256" key="5">
    <source>
        <dbReference type="SAM" id="MobiDB-lite"/>
    </source>
</evidence>
<evidence type="ECO:0000313" key="8">
    <source>
        <dbReference type="Proteomes" id="UP000276588"/>
    </source>
</evidence>
<organism evidence="7 8">
    <name type="scientific">Halonotius aquaticus</name>
    <dbReference type="NCBI Taxonomy" id="2216978"/>
    <lineage>
        <taxon>Archaea</taxon>
        <taxon>Methanobacteriati</taxon>
        <taxon>Methanobacteriota</taxon>
        <taxon>Stenosarchaea group</taxon>
        <taxon>Halobacteria</taxon>
        <taxon>Halobacteriales</taxon>
        <taxon>Haloferacaceae</taxon>
        <taxon>Halonotius</taxon>
    </lineage>
</organism>
<dbReference type="InterPro" id="IPR013785">
    <property type="entry name" value="Aldolase_TIM"/>
</dbReference>
<evidence type="ECO:0000256" key="1">
    <source>
        <dbReference type="ARBA" id="ARBA00009743"/>
    </source>
</evidence>
<evidence type="ECO:0000259" key="6">
    <source>
        <dbReference type="Pfam" id="PF17801"/>
    </source>
</evidence>
<dbReference type="EMBL" id="QKNY01000005">
    <property type="protein sequence ID" value="RJX44269.1"/>
    <property type="molecule type" value="Genomic_DNA"/>
</dbReference>
<evidence type="ECO:0000256" key="2">
    <source>
        <dbReference type="ARBA" id="ARBA00022729"/>
    </source>
</evidence>
<dbReference type="InterPro" id="IPR041233">
    <property type="entry name" value="Melibiase_C"/>
</dbReference>
<comment type="caution">
    <text evidence="7">The sequence shown here is derived from an EMBL/GenBank/DDBJ whole genome shotgun (WGS) entry which is preliminary data.</text>
</comment>
<dbReference type="OrthoDB" id="335219at2157"/>
<dbReference type="InterPro" id="IPR013780">
    <property type="entry name" value="Glyco_hydro_b"/>
</dbReference>
<dbReference type="GO" id="GO:0004553">
    <property type="term" value="F:hydrolase activity, hydrolyzing O-glycosyl compounds"/>
    <property type="evidence" value="ECO:0007669"/>
    <property type="project" value="InterPro"/>
</dbReference>
<keyword evidence="2" id="KW-0732">Signal</keyword>
<dbReference type="InterPro" id="IPR017853">
    <property type="entry name" value="GH"/>
</dbReference>
<dbReference type="CDD" id="cd14792">
    <property type="entry name" value="GH27"/>
    <property type="match status" value="1"/>
</dbReference>
<dbReference type="FunFam" id="3.20.20.70:FF:000286">
    <property type="entry name" value="Alpha-galactosidase"/>
    <property type="match status" value="1"/>
</dbReference>
<keyword evidence="8" id="KW-1185">Reference proteome</keyword>
<dbReference type="RefSeq" id="WP_120101776.1">
    <property type="nucleotide sequence ID" value="NZ_QKNY01000005.1"/>
</dbReference>
<evidence type="ECO:0000256" key="4">
    <source>
        <dbReference type="ARBA" id="ARBA00023295"/>
    </source>
</evidence>
<proteinExistence type="inferred from homology"/>